<comment type="caution">
    <text evidence="6">The sequence shown here is derived from an EMBL/GenBank/DDBJ whole genome shotgun (WGS) entry which is preliminary data.</text>
</comment>
<reference evidence="6 7" key="1">
    <citation type="submission" date="2015-08" db="EMBL/GenBank/DDBJ databases">
        <title>Next Generation Sequencing and Analysis of the Genome of Puccinia sorghi L Schw, the Causal Agent of Maize Common Rust.</title>
        <authorList>
            <person name="Rochi L."/>
            <person name="Burguener G."/>
            <person name="Darino M."/>
            <person name="Turjanski A."/>
            <person name="Kreff E."/>
            <person name="Dieguez M.J."/>
            <person name="Sacco F."/>
        </authorList>
    </citation>
    <scope>NUCLEOTIDE SEQUENCE [LARGE SCALE GENOMIC DNA]</scope>
    <source>
        <strain evidence="6 7">RO10H11247</strain>
    </source>
</reference>
<evidence type="ECO:0000256" key="2">
    <source>
        <dbReference type="PROSITE-ProRule" id="PRU00192"/>
    </source>
</evidence>
<name>A0A0L6V0G2_9BASI</name>
<sequence>MSRDHGAIKKKIASRSPGSPASPNPTPSLAELEAFDTQQRNQLEQFKHRQADARQREIARQNQMSANPAEAPSSPKPAPSSDHPQAQSAPRGATHIIAQPVNPSAHLPSKNDSSPAPIASPARASPSNNSIPLATSLPATTSRSASNSTLVTSHPPSSSQSAAQVSPNPQSIPRNTTASPSLVPPAGVSSGEQANKYVMTTGTKVLLAFGVLSAIFLVGYFISWWLRRRHLRQNSPRKLDKFSIKGPFKKCEESQADTDSKPIFGRPGHAGISVDHLQVFTEITTPARSDPSTNPRLLHPTPMPPPATRSPLTFQPNPAEITPLPNLNSISPLSHFNKQTPSDYRCQGPQMKGKTFIVERTYQAALDDELVLHVGDRIEVVFHYDDGWCLGRNLDIEGHDKGQLSKGVFPRDCVGAQPVESSQETKRSSDQTHEWDLASSQTTINDIEEESRRAFRAISSNPSLSPLSSSIFEKFPLPPRSYPKLEAQQRVSSLFIGRNTQLFSELDDALGRPLSPPHVQFTNPPHHVKQS</sequence>
<dbReference type="InterPro" id="IPR036028">
    <property type="entry name" value="SH3-like_dom_sf"/>
</dbReference>
<feature type="compositionally biased region" description="Polar residues" evidence="3">
    <location>
        <begin position="137"/>
        <end position="152"/>
    </location>
</feature>
<dbReference type="OrthoDB" id="5340910at2759"/>
<evidence type="ECO:0000256" key="1">
    <source>
        <dbReference type="ARBA" id="ARBA00022443"/>
    </source>
</evidence>
<dbReference type="InterPro" id="IPR001452">
    <property type="entry name" value="SH3_domain"/>
</dbReference>
<keyword evidence="7" id="KW-1185">Reference proteome</keyword>
<feature type="compositionally biased region" description="Basic and acidic residues" evidence="3">
    <location>
        <begin position="45"/>
        <end position="59"/>
    </location>
</feature>
<dbReference type="PROSITE" id="PS50002">
    <property type="entry name" value="SH3"/>
    <property type="match status" value="1"/>
</dbReference>
<gene>
    <name evidence="6" type="ORF">VP01_29g6</name>
</gene>
<feature type="domain" description="SH3" evidence="5">
    <location>
        <begin position="351"/>
        <end position="419"/>
    </location>
</feature>
<keyword evidence="1 2" id="KW-0728">SH3 domain</keyword>
<evidence type="ECO:0000256" key="4">
    <source>
        <dbReference type="SAM" id="Phobius"/>
    </source>
</evidence>
<feature type="compositionally biased region" description="Basic and acidic residues" evidence="3">
    <location>
        <begin position="423"/>
        <end position="436"/>
    </location>
</feature>
<dbReference type="AlphaFoldDB" id="A0A0L6V0G2"/>
<feature type="compositionally biased region" description="Low complexity" evidence="3">
    <location>
        <begin position="113"/>
        <end position="132"/>
    </location>
</feature>
<feature type="region of interest" description="Disordered" evidence="3">
    <location>
        <begin position="508"/>
        <end position="531"/>
    </location>
</feature>
<accession>A0A0L6V0G2</accession>
<feature type="compositionally biased region" description="Low complexity" evidence="3">
    <location>
        <begin position="153"/>
        <end position="171"/>
    </location>
</feature>
<evidence type="ECO:0000313" key="7">
    <source>
        <dbReference type="Proteomes" id="UP000037035"/>
    </source>
</evidence>
<dbReference type="SUPFAM" id="SSF50044">
    <property type="entry name" value="SH3-domain"/>
    <property type="match status" value="1"/>
</dbReference>
<dbReference type="SMART" id="SM00326">
    <property type="entry name" value="SH3"/>
    <property type="match status" value="1"/>
</dbReference>
<dbReference type="EMBL" id="LAVV01007946">
    <property type="protein sequence ID" value="KNZ54251.1"/>
    <property type="molecule type" value="Genomic_DNA"/>
</dbReference>
<dbReference type="VEuPathDB" id="FungiDB:VP01_29g6"/>
<feature type="transmembrane region" description="Helical" evidence="4">
    <location>
        <begin position="205"/>
        <end position="226"/>
    </location>
</feature>
<dbReference type="Proteomes" id="UP000037035">
    <property type="component" value="Unassembled WGS sequence"/>
</dbReference>
<evidence type="ECO:0000259" key="5">
    <source>
        <dbReference type="PROSITE" id="PS50002"/>
    </source>
</evidence>
<organism evidence="6 7">
    <name type="scientific">Puccinia sorghi</name>
    <dbReference type="NCBI Taxonomy" id="27349"/>
    <lineage>
        <taxon>Eukaryota</taxon>
        <taxon>Fungi</taxon>
        <taxon>Dikarya</taxon>
        <taxon>Basidiomycota</taxon>
        <taxon>Pucciniomycotina</taxon>
        <taxon>Pucciniomycetes</taxon>
        <taxon>Pucciniales</taxon>
        <taxon>Pucciniaceae</taxon>
        <taxon>Puccinia</taxon>
    </lineage>
</organism>
<keyword evidence="4" id="KW-0812">Transmembrane</keyword>
<evidence type="ECO:0000313" key="6">
    <source>
        <dbReference type="EMBL" id="KNZ54251.1"/>
    </source>
</evidence>
<dbReference type="Gene3D" id="2.30.30.40">
    <property type="entry name" value="SH3 Domains"/>
    <property type="match status" value="1"/>
</dbReference>
<feature type="region of interest" description="Disordered" evidence="3">
    <location>
        <begin position="417"/>
        <end position="442"/>
    </location>
</feature>
<dbReference type="STRING" id="27349.A0A0L6V0G2"/>
<keyword evidence="4" id="KW-0472">Membrane</keyword>
<feature type="region of interest" description="Disordered" evidence="3">
    <location>
        <begin position="1"/>
        <end position="188"/>
    </location>
</feature>
<protein>
    <recommendedName>
        <fullName evidence="5">SH3 domain-containing protein</fullName>
    </recommendedName>
</protein>
<proteinExistence type="predicted"/>
<evidence type="ECO:0000256" key="3">
    <source>
        <dbReference type="SAM" id="MobiDB-lite"/>
    </source>
</evidence>
<keyword evidence="4" id="KW-1133">Transmembrane helix</keyword>